<evidence type="ECO:0000313" key="2">
    <source>
        <dbReference type="Proteomes" id="UP000268436"/>
    </source>
</evidence>
<organism evidence="1 2">
    <name type="scientific">Moraxella catarrhalis</name>
    <name type="common">Branhamella catarrhalis</name>
    <dbReference type="NCBI Taxonomy" id="480"/>
    <lineage>
        <taxon>Bacteria</taxon>
        <taxon>Pseudomonadati</taxon>
        <taxon>Pseudomonadota</taxon>
        <taxon>Gammaproteobacteria</taxon>
        <taxon>Moraxellales</taxon>
        <taxon>Moraxellaceae</taxon>
        <taxon>Moraxella</taxon>
    </lineage>
</organism>
<dbReference type="Proteomes" id="UP000268436">
    <property type="component" value="Unassembled WGS sequence"/>
</dbReference>
<comment type="caution">
    <text evidence="1">The sequence shown here is derived from an EMBL/GenBank/DDBJ whole genome shotgun (WGS) entry which is preliminary data.</text>
</comment>
<keyword evidence="2" id="KW-1185">Reference proteome</keyword>
<reference evidence="1 2" key="1">
    <citation type="submission" date="2018-12" db="EMBL/GenBank/DDBJ databases">
        <title>Persistence of Moraxella catarrhalis in Chronic Obstructive Pulmonary Disease and Regulation of the Hag/MID Adhesin.</title>
        <authorList>
            <person name="Murphy T."/>
            <person name="Zhao X."/>
            <person name="Vyas G."/>
            <person name="Aluvathingal J."/>
            <person name="Nadendla S."/>
            <person name="Tallon L."/>
            <person name="Tettelin H."/>
        </authorList>
    </citation>
    <scope>NUCLEOTIDE SEQUENCE [LARGE SCALE GENOMIC DNA]</scope>
    <source>
        <strain evidence="1 2">173P27B1</strain>
    </source>
</reference>
<name>A0ABY0BJ06_MORCA</name>
<gene>
    <name evidence="1" type="ORF">EJK54_1422</name>
</gene>
<protein>
    <submittedName>
        <fullName evidence="1">Uncharacterized protein</fullName>
    </submittedName>
</protein>
<evidence type="ECO:0000313" key="1">
    <source>
        <dbReference type="EMBL" id="RUO15592.1"/>
    </source>
</evidence>
<dbReference type="EMBL" id="RYER01000019">
    <property type="protein sequence ID" value="RUO15592.1"/>
    <property type="molecule type" value="Genomic_DNA"/>
</dbReference>
<accession>A0ABY0BJ06</accession>
<sequence>MFTNPSTLLALKFDKMTVFSTNRMIQYQPVDDLVLCHDW</sequence>
<proteinExistence type="predicted"/>